<proteinExistence type="inferred from homology"/>
<keyword evidence="3 6" id="KW-0547">Nucleotide-binding</keyword>
<evidence type="ECO:0000259" key="8">
    <source>
        <dbReference type="SMART" id="SM00382"/>
    </source>
</evidence>
<evidence type="ECO:0000256" key="6">
    <source>
        <dbReference type="RuleBase" id="RU003651"/>
    </source>
</evidence>
<keyword evidence="4 6" id="KW-0067">ATP-binding</keyword>
<dbReference type="EMBL" id="SIDB01000004">
    <property type="protein sequence ID" value="KAI3433726.1"/>
    <property type="molecule type" value="Genomic_DNA"/>
</dbReference>
<evidence type="ECO:0000256" key="3">
    <source>
        <dbReference type="ARBA" id="ARBA00022741"/>
    </source>
</evidence>
<evidence type="ECO:0000256" key="1">
    <source>
        <dbReference type="ARBA" id="ARBA00007271"/>
    </source>
</evidence>
<dbReference type="GO" id="GO:0005634">
    <property type="term" value="C:nucleus"/>
    <property type="evidence" value="ECO:0007669"/>
    <property type="project" value="TreeGrafter"/>
</dbReference>
<gene>
    <name evidence="9" type="ORF">D9Q98_003534</name>
</gene>
<dbReference type="PANTHER" id="PTHR45991">
    <property type="entry name" value="PACHYTENE CHECKPOINT PROTEIN 2"/>
    <property type="match status" value="1"/>
</dbReference>
<dbReference type="Pfam" id="PF23563">
    <property type="entry name" value="TRIP13_N"/>
    <property type="match status" value="1"/>
</dbReference>
<dbReference type="PROSITE" id="PS00674">
    <property type="entry name" value="AAA"/>
    <property type="match status" value="1"/>
</dbReference>
<keyword evidence="5" id="KW-0469">Meiosis</keyword>
<dbReference type="InterPro" id="IPR044539">
    <property type="entry name" value="Pch2-like"/>
</dbReference>
<dbReference type="GO" id="GO:0007131">
    <property type="term" value="P:reciprocal meiotic recombination"/>
    <property type="evidence" value="ECO:0007669"/>
    <property type="project" value="TreeGrafter"/>
</dbReference>
<dbReference type="PANTHER" id="PTHR45991:SF1">
    <property type="entry name" value="PACHYTENE CHECKPOINT PROTEIN 2 HOMOLOG"/>
    <property type="match status" value="1"/>
</dbReference>
<dbReference type="Pfam" id="PF23242">
    <property type="entry name" value="AAA_lid_TRIP13_C"/>
    <property type="match status" value="1"/>
</dbReference>
<dbReference type="InterPro" id="IPR058249">
    <property type="entry name" value="Pch2_C"/>
</dbReference>
<dbReference type="InterPro" id="IPR003960">
    <property type="entry name" value="ATPase_AAA_CS"/>
</dbReference>
<dbReference type="Gene3D" id="3.40.50.300">
    <property type="entry name" value="P-loop containing nucleotide triphosphate hydrolases"/>
    <property type="match status" value="1"/>
</dbReference>
<dbReference type="Pfam" id="PF00004">
    <property type="entry name" value="AAA"/>
    <property type="match status" value="1"/>
</dbReference>
<feature type="domain" description="AAA+ ATPase" evidence="8">
    <location>
        <begin position="170"/>
        <end position="323"/>
    </location>
</feature>
<dbReference type="InterPro" id="IPR003593">
    <property type="entry name" value="AAA+_ATPase"/>
</dbReference>
<name>A0A9D4YZ42_CHLVU</name>
<comment type="similarity">
    <text evidence="1">Belongs to the AAA ATPase family. PCH2 subfamily.</text>
</comment>
<dbReference type="CDD" id="cd19508">
    <property type="entry name" value="RecA-like_Pch2-like"/>
    <property type="match status" value="1"/>
</dbReference>
<dbReference type="InterPro" id="IPR003959">
    <property type="entry name" value="ATPase_AAA_core"/>
</dbReference>
<dbReference type="GO" id="GO:0005694">
    <property type="term" value="C:chromosome"/>
    <property type="evidence" value="ECO:0007669"/>
    <property type="project" value="TreeGrafter"/>
</dbReference>
<reference evidence="9" key="2">
    <citation type="submission" date="2020-11" db="EMBL/GenBank/DDBJ databases">
        <authorList>
            <person name="Cecchin M."/>
            <person name="Marcolungo L."/>
            <person name="Rossato M."/>
            <person name="Girolomoni L."/>
            <person name="Cosentino E."/>
            <person name="Cuine S."/>
            <person name="Li-Beisson Y."/>
            <person name="Delledonne M."/>
            <person name="Ballottari M."/>
        </authorList>
    </citation>
    <scope>NUCLEOTIDE SEQUENCE</scope>
    <source>
        <strain evidence="9">211/11P</strain>
        <tissue evidence="9">Whole cell</tissue>
    </source>
</reference>
<organism evidence="9 10">
    <name type="scientific">Chlorella vulgaris</name>
    <name type="common">Green alga</name>
    <dbReference type="NCBI Taxonomy" id="3077"/>
    <lineage>
        <taxon>Eukaryota</taxon>
        <taxon>Viridiplantae</taxon>
        <taxon>Chlorophyta</taxon>
        <taxon>core chlorophytes</taxon>
        <taxon>Trebouxiophyceae</taxon>
        <taxon>Chlorellales</taxon>
        <taxon>Chlorellaceae</taxon>
        <taxon>Chlorella clade</taxon>
        <taxon>Chlorella</taxon>
    </lineage>
</organism>
<evidence type="ECO:0000313" key="10">
    <source>
        <dbReference type="Proteomes" id="UP001055712"/>
    </source>
</evidence>
<evidence type="ECO:0000256" key="2">
    <source>
        <dbReference type="ARBA" id="ARBA00022364"/>
    </source>
</evidence>
<comment type="caution">
    <text evidence="9">The sequence shown here is derived from an EMBL/GenBank/DDBJ whole genome shotgun (WGS) entry which is preliminary data.</text>
</comment>
<dbReference type="GO" id="GO:0051598">
    <property type="term" value="P:meiotic recombination checkpoint signaling"/>
    <property type="evidence" value="ECO:0007669"/>
    <property type="project" value="TreeGrafter"/>
</dbReference>
<dbReference type="OrthoDB" id="10042665at2759"/>
<dbReference type="SMART" id="SM00382">
    <property type="entry name" value="AAA"/>
    <property type="match status" value="1"/>
</dbReference>
<keyword evidence="10" id="KW-1185">Reference proteome</keyword>
<protein>
    <recommendedName>
        <fullName evidence="2">Pachytene checkpoint protein 2 homolog</fullName>
    </recommendedName>
</protein>
<dbReference type="FunFam" id="3.40.50.300:FF:000680">
    <property type="entry name" value="pachytene checkpoint protein 2 homolog"/>
    <property type="match status" value="1"/>
</dbReference>
<dbReference type="GO" id="GO:0016887">
    <property type="term" value="F:ATP hydrolysis activity"/>
    <property type="evidence" value="ECO:0007669"/>
    <property type="project" value="InterPro"/>
</dbReference>
<sequence>MNRTTGGGLPAGGEDKVALTVEVCLRPESQANPSAVKAATLAFLASLSSVRFADAALAPQPGSHPLLDAHAQSIRIVDVGDKLPAGKLLLQWDVAWTVLVYQLDAEGPADDDEGEEAAPSYREWALPATEFHGMWDALYYEVEIKQRLLRYATSALLFSESRVNPQLISWNRVVLLHGPPGTGKTSLCQALAQKLSIRLSERYTQGGVLIEVNAHSLFSKWFSESGKLVSRLFAKIQEVVDEADTLVFVLIDEVESLTAARKAAVSGSEPADAIRAVNALLTRLDQLKASPNVMVLTTSNITEAIDLAFVDRADIKAYIGNPNLQARYEILRTCIAELQQAGIITDATPLAPFSDAACPAEPAEGGSGGGGENVAANGSGSGGDGDGWCSMDAEGEQTQQLCVPLSRCLLEVAVASDGFSGRTLRKLPFLAHAAQDFPGGRCTCHQYVSALLTAVDRERADRATLSGCM</sequence>
<evidence type="ECO:0000256" key="5">
    <source>
        <dbReference type="ARBA" id="ARBA00023254"/>
    </source>
</evidence>
<dbReference type="SUPFAM" id="SSF52540">
    <property type="entry name" value="P-loop containing nucleoside triphosphate hydrolases"/>
    <property type="match status" value="1"/>
</dbReference>
<feature type="region of interest" description="Disordered" evidence="7">
    <location>
        <begin position="357"/>
        <end position="377"/>
    </location>
</feature>
<evidence type="ECO:0000256" key="7">
    <source>
        <dbReference type="SAM" id="MobiDB-lite"/>
    </source>
</evidence>
<evidence type="ECO:0000313" key="9">
    <source>
        <dbReference type="EMBL" id="KAI3433726.1"/>
    </source>
</evidence>
<dbReference type="GO" id="GO:0005524">
    <property type="term" value="F:ATP binding"/>
    <property type="evidence" value="ECO:0007669"/>
    <property type="project" value="UniProtKB-KW"/>
</dbReference>
<dbReference type="AlphaFoldDB" id="A0A9D4YZ42"/>
<evidence type="ECO:0000256" key="4">
    <source>
        <dbReference type="ARBA" id="ARBA00022840"/>
    </source>
</evidence>
<accession>A0A9D4YZ42</accession>
<reference evidence="9" key="1">
    <citation type="journal article" date="2019" name="Plant J.">
        <title>Chlorella vulgaris genome assembly and annotation reveals the molecular basis for metabolic acclimation to high light conditions.</title>
        <authorList>
            <person name="Cecchin M."/>
            <person name="Marcolungo L."/>
            <person name="Rossato M."/>
            <person name="Girolomoni L."/>
            <person name="Cosentino E."/>
            <person name="Cuine S."/>
            <person name="Li-Beisson Y."/>
            <person name="Delledonne M."/>
            <person name="Ballottari M."/>
        </authorList>
    </citation>
    <scope>NUCLEOTIDE SEQUENCE</scope>
    <source>
        <strain evidence="9">211/11P</strain>
    </source>
</reference>
<dbReference type="Proteomes" id="UP001055712">
    <property type="component" value="Unassembled WGS sequence"/>
</dbReference>
<dbReference type="InterPro" id="IPR027417">
    <property type="entry name" value="P-loop_NTPase"/>
</dbReference>